<name>A0A9W4U0F7_9ASCO</name>
<gene>
    <name evidence="6" type="ORF">CANVERA_P4406</name>
</gene>
<dbReference type="EMBL" id="CANTUO010000005">
    <property type="protein sequence ID" value="CAI5759894.1"/>
    <property type="molecule type" value="Genomic_DNA"/>
</dbReference>
<dbReference type="AlphaFoldDB" id="A0A9W4U0F7"/>
<evidence type="ECO:0000256" key="4">
    <source>
        <dbReference type="ARBA" id="ARBA00023136"/>
    </source>
</evidence>
<evidence type="ECO:0000313" key="7">
    <source>
        <dbReference type="Proteomes" id="UP001152885"/>
    </source>
</evidence>
<keyword evidence="4" id="KW-0472">Membrane</keyword>
<evidence type="ECO:0008006" key="8">
    <source>
        <dbReference type="Google" id="ProtNLM"/>
    </source>
</evidence>
<reference evidence="6" key="1">
    <citation type="submission" date="2022-12" db="EMBL/GenBank/DDBJ databases">
        <authorList>
            <person name="Brejova B."/>
        </authorList>
    </citation>
    <scope>NUCLEOTIDE SEQUENCE</scope>
</reference>
<feature type="compositionally biased region" description="Basic residues" evidence="5">
    <location>
        <begin position="227"/>
        <end position="237"/>
    </location>
</feature>
<evidence type="ECO:0000256" key="5">
    <source>
        <dbReference type="SAM" id="MobiDB-lite"/>
    </source>
</evidence>
<evidence type="ECO:0000256" key="1">
    <source>
        <dbReference type="ARBA" id="ARBA00004370"/>
    </source>
</evidence>
<comment type="caution">
    <text evidence="6">The sequence shown here is derived from an EMBL/GenBank/DDBJ whole genome shotgun (WGS) entry which is preliminary data.</text>
</comment>
<protein>
    <recommendedName>
        <fullName evidence="8">Mitochondrial fusion and transport protein UGO1</fullName>
    </recommendedName>
</protein>
<dbReference type="Gene3D" id="1.50.40.10">
    <property type="entry name" value="Mitochondrial carrier domain"/>
    <property type="match status" value="1"/>
</dbReference>
<feature type="compositionally biased region" description="Low complexity" evidence="5">
    <location>
        <begin position="167"/>
        <end position="176"/>
    </location>
</feature>
<dbReference type="GO" id="GO:0016020">
    <property type="term" value="C:membrane"/>
    <property type="evidence" value="ECO:0007669"/>
    <property type="project" value="UniProtKB-SubCell"/>
</dbReference>
<feature type="region of interest" description="Disordered" evidence="5">
    <location>
        <begin position="162"/>
        <end position="181"/>
    </location>
</feature>
<evidence type="ECO:0000256" key="3">
    <source>
        <dbReference type="ARBA" id="ARBA00022989"/>
    </source>
</evidence>
<dbReference type="InterPro" id="IPR023395">
    <property type="entry name" value="MCP_dom_sf"/>
</dbReference>
<evidence type="ECO:0000313" key="6">
    <source>
        <dbReference type="EMBL" id="CAI5759894.1"/>
    </source>
</evidence>
<evidence type="ECO:0000256" key="2">
    <source>
        <dbReference type="ARBA" id="ARBA00022692"/>
    </source>
</evidence>
<comment type="subcellular location">
    <subcellularLocation>
        <location evidence="1">Membrane</location>
    </subcellularLocation>
</comment>
<feature type="compositionally biased region" description="Low complexity" evidence="5">
    <location>
        <begin position="208"/>
        <end position="226"/>
    </location>
</feature>
<keyword evidence="2" id="KW-0812">Transmembrane</keyword>
<dbReference type="OrthoDB" id="77989at2759"/>
<dbReference type="Proteomes" id="UP001152885">
    <property type="component" value="Unassembled WGS sequence"/>
</dbReference>
<keyword evidence="3" id="KW-1133">Transmembrane helix</keyword>
<proteinExistence type="predicted"/>
<accession>A0A9W4U0F7</accession>
<sequence length="541" mass="62112">MSSSSSSSNRLDTSQLRPYYNHDTFDAGYSVIYKKGVGLIDTKTGKPITTNLSSNLIDKTINENISSKSPGLIRRTFNKGGPIGLNQSSFSSNNDKNFLSDLEFNEYFDYNNLIETMKNLIYNFIKSYIKVLLSQPLEIVRLVLQVGKFNCNNKKESISKSKRLLNDDTGSTTTTNEENDTYNEQIGIFDDEETINYFESQNDQSVWRNNNENNNNDFNSQQSNKSNKPKSKRRSLRSNKIQPKSLHTLEILSSIVNKDGPLALFRGINASFIYQTLSHTIEAWITGFISPFLGIPDPFFLDLTHSNDPFKSLWLSVSACILTGVILMPLDLIRIKFMITQFSSSSSIKKQNHSEENISESIEELEESFIQNTRSVRESIKNFPIHYLIHPSSSILLLTTLYQLSTSIFRKMCPYLLFIKFNIDSYSSPNFFTFVNLISLILEFFVKLPVENLLRKAQIKFLITPKKEDHKKVITIENSNENLIVDINDINDEIHENLTFWGKIKTLGLFNGWRVGVLNVIGFWGYNIIKSNNYEFKEERL</sequence>
<keyword evidence="7" id="KW-1185">Reference proteome</keyword>
<organism evidence="6 7">
    <name type="scientific">Candida verbasci</name>
    <dbReference type="NCBI Taxonomy" id="1227364"/>
    <lineage>
        <taxon>Eukaryota</taxon>
        <taxon>Fungi</taxon>
        <taxon>Dikarya</taxon>
        <taxon>Ascomycota</taxon>
        <taxon>Saccharomycotina</taxon>
        <taxon>Pichiomycetes</taxon>
        <taxon>Debaryomycetaceae</taxon>
        <taxon>Candida/Lodderomyces clade</taxon>
        <taxon>Candida</taxon>
    </lineage>
</organism>
<feature type="region of interest" description="Disordered" evidence="5">
    <location>
        <begin position="206"/>
        <end position="239"/>
    </location>
</feature>
<dbReference type="SUPFAM" id="SSF103506">
    <property type="entry name" value="Mitochondrial carrier"/>
    <property type="match status" value="1"/>
</dbReference>